<reference evidence="1 2" key="1">
    <citation type="journal article" date="2011" name="J. Bacteriol.">
        <title>Complete genome sequence of Methanosaeta concilii, a specialist in aceticlastic methanogenesis.</title>
        <authorList>
            <person name="Barber R.D."/>
            <person name="Zhang L."/>
            <person name="Harnack M."/>
            <person name="Olson M.V."/>
            <person name="Kaul R."/>
            <person name="Ingram-Smith C."/>
            <person name="Smith K.S."/>
        </authorList>
    </citation>
    <scope>NUCLEOTIDE SEQUENCE [LARGE SCALE GENOMIC DNA]</scope>
    <source>
        <strain evidence="2">ATCC 5969 / DSM 3671 / JCM 10134 / NBRC 103675 / OCM 69 / GP-6</strain>
    </source>
</reference>
<dbReference type="HOGENOM" id="CLU_1912336_0_0_2"/>
<dbReference type="EMBL" id="CP002565">
    <property type="protein sequence ID" value="AEB67244.1"/>
    <property type="molecule type" value="Genomic_DNA"/>
</dbReference>
<evidence type="ECO:0000313" key="2">
    <source>
        <dbReference type="Proteomes" id="UP000007807"/>
    </source>
</evidence>
<gene>
    <name evidence="1" type="ordered locus">MCON_0384</name>
</gene>
<accession>F4BVY4</accession>
<evidence type="ECO:0000313" key="1">
    <source>
        <dbReference type="EMBL" id="AEB67244.1"/>
    </source>
</evidence>
<protein>
    <submittedName>
        <fullName evidence="1">Uncharacterized protein</fullName>
    </submittedName>
</protein>
<name>F4BVY4_METSG</name>
<keyword evidence="2" id="KW-1185">Reference proteome</keyword>
<organism evidence="1 2">
    <name type="scientific">Methanothrix soehngenii (strain ATCC 5969 / DSM 3671 / JCM 10134 / NBRC 103675 / OCM 69 / GP-6)</name>
    <name type="common">Methanosaeta concilii</name>
    <dbReference type="NCBI Taxonomy" id="990316"/>
    <lineage>
        <taxon>Archaea</taxon>
        <taxon>Methanobacteriati</taxon>
        <taxon>Methanobacteriota</taxon>
        <taxon>Stenosarchaea group</taxon>
        <taxon>Methanomicrobia</taxon>
        <taxon>Methanotrichales</taxon>
        <taxon>Methanotrichaceae</taxon>
        <taxon>Methanothrix</taxon>
    </lineage>
</organism>
<dbReference type="KEGG" id="mcj:MCON_0384"/>
<dbReference type="Proteomes" id="UP000007807">
    <property type="component" value="Chromosome"/>
</dbReference>
<proteinExistence type="predicted"/>
<dbReference type="AlphaFoldDB" id="F4BVY4"/>
<dbReference type="InParanoid" id="F4BVY4"/>
<sequence>METMLSIMICISLMIIFPQSAQSFLDVGGEYGASWLKEHGEEPKIEETRNNLWNWGSAPKGFEIYNGTVYPPGYAPSWYHPYYAANSTPIIINSNAGNGQQTADNTGLDPWLTAQLSGRPVALISKPKGVLF</sequence>